<dbReference type="AlphaFoldDB" id="A0A1I0NRR3"/>
<keyword evidence="2" id="KW-0808">Transferase</keyword>
<gene>
    <name evidence="2" type="ORF">SAMN04487850_1295</name>
</gene>
<sequence length="312" mass="35826">MFEIRRYHDGLSDAWNELVARSKNGTFLFDRRYMDYHSDRFHDCSLMIYDAKGLYALLPANRQDDTLFSHQGLTYGGLITDERASAAGICELFLELNGWLRSEGVRRVVYKPVPWIYHRLPSEEDLYALFVICHARLVGRDLSSALIPKAPARWSHGRRYAVSEARKKGVCVAPSDDFSAFWPLLTRNLQTRYGVSPVHTLEEMQRLHARFPERIRLYLASAEEEVVGGTILYLCDRVAHAQYISANEKGKQLHAVDALYEQILRHDYADTSFFDFGKSTVGSGCDLNEQLVFQKEGFGARAVCYDTYEWTL</sequence>
<reference evidence="2 3" key="1">
    <citation type="submission" date="2016-10" db="EMBL/GenBank/DDBJ databases">
        <authorList>
            <person name="de Groot N.N."/>
        </authorList>
    </citation>
    <scope>NUCLEOTIDE SEQUENCE [LARGE SCALE GENOMIC DNA]</scope>
    <source>
        <strain evidence="2 3">TC2-24</strain>
    </source>
</reference>
<evidence type="ECO:0000313" key="3">
    <source>
        <dbReference type="Proteomes" id="UP000199373"/>
    </source>
</evidence>
<keyword evidence="3" id="KW-1185">Reference proteome</keyword>
<evidence type="ECO:0000313" key="2">
    <source>
        <dbReference type="EMBL" id="SEW04246.1"/>
    </source>
</evidence>
<evidence type="ECO:0000259" key="1">
    <source>
        <dbReference type="Pfam" id="PF13480"/>
    </source>
</evidence>
<protein>
    <submittedName>
        <fullName evidence="2">Acetyltransferase (GNAT) domain-containing protein</fullName>
    </submittedName>
</protein>
<organism evidence="2 3">
    <name type="scientific">Prevotella aff. ruminicola Tc2-24</name>
    <dbReference type="NCBI Taxonomy" id="81582"/>
    <lineage>
        <taxon>Bacteria</taxon>
        <taxon>Pseudomonadati</taxon>
        <taxon>Bacteroidota</taxon>
        <taxon>Bacteroidia</taxon>
        <taxon>Bacteroidales</taxon>
        <taxon>Prevotellaceae</taxon>
        <taxon>Prevotella</taxon>
    </lineage>
</organism>
<dbReference type="SUPFAM" id="SSF55729">
    <property type="entry name" value="Acyl-CoA N-acyltransferases (Nat)"/>
    <property type="match status" value="1"/>
</dbReference>
<dbReference type="Proteomes" id="UP000199373">
    <property type="component" value="Unassembled WGS sequence"/>
</dbReference>
<dbReference type="Gene3D" id="3.40.630.30">
    <property type="match status" value="1"/>
</dbReference>
<name>A0A1I0NRR3_9BACT</name>
<feature type="domain" description="BioF2-like acetyltransferase" evidence="1">
    <location>
        <begin position="171"/>
        <end position="278"/>
    </location>
</feature>
<dbReference type="InterPro" id="IPR038740">
    <property type="entry name" value="BioF2-like_GNAT_dom"/>
</dbReference>
<accession>A0A1I0NRR3</accession>
<proteinExistence type="predicted"/>
<dbReference type="Pfam" id="PF13480">
    <property type="entry name" value="Acetyltransf_6"/>
    <property type="match status" value="1"/>
</dbReference>
<dbReference type="RefSeq" id="WP_091915469.1">
    <property type="nucleotide sequence ID" value="NZ_FOIQ01000003.1"/>
</dbReference>
<dbReference type="GO" id="GO:0016740">
    <property type="term" value="F:transferase activity"/>
    <property type="evidence" value="ECO:0007669"/>
    <property type="project" value="UniProtKB-KW"/>
</dbReference>
<dbReference type="InterPro" id="IPR016181">
    <property type="entry name" value="Acyl_CoA_acyltransferase"/>
</dbReference>
<dbReference type="EMBL" id="FOIQ01000003">
    <property type="protein sequence ID" value="SEW04246.1"/>
    <property type="molecule type" value="Genomic_DNA"/>
</dbReference>